<proteinExistence type="predicted"/>
<sequence length="107" mass="12230">MEALTIPVKLYIHYTTNTFSSDKFTVLTCDMSQNYPDAYVLLETREISLKINQPEPFDIIALQVDQLRAQKESITADAKRQIAAVDDKIQQLLCIDHSPIEENDVPF</sequence>
<evidence type="ECO:0000313" key="2">
    <source>
        <dbReference type="Proteomes" id="UP001312893"/>
    </source>
</evidence>
<comment type="caution">
    <text evidence="1">The sequence shown here is derived from an EMBL/GenBank/DDBJ whole genome shotgun (WGS) entry which is preliminary data.</text>
</comment>
<keyword evidence="2" id="KW-1185">Reference proteome</keyword>
<dbReference type="EMBL" id="JARXNK020000105">
    <property type="protein sequence ID" value="MEL0553666.1"/>
    <property type="molecule type" value="Genomic_DNA"/>
</dbReference>
<name>A0ABU9FB92_9ENTR</name>
<dbReference type="Proteomes" id="UP001312893">
    <property type="component" value="Unassembled WGS sequence"/>
</dbReference>
<evidence type="ECO:0000313" key="1">
    <source>
        <dbReference type="EMBL" id="MEL0553666.1"/>
    </source>
</evidence>
<dbReference type="RefSeq" id="WP_154144625.1">
    <property type="nucleotide sequence ID" value="NZ_JARXNK020000105.1"/>
</dbReference>
<protein>
    <submittedName>
        <fullName evidence="1">Uncharacterized protein</fullName>
    </submittedName>
</protein>
<gene>
    <name evidence="1" type="ORF">QFI96_018385</name>
</gene>
<accession>A0ABU9FB92</accession>
<reference evidence="1 2" key="1">
    <citation type="submission" date="2024-04" db="EMBL/GenBank/DDBJ databases">
        <title>Two novel Raoultella species associated with bleeding cankers of broadleaf hosts, Raoultella scottia sp. nov. and Raoultella lignicola sp. nov.</title>
        <authorList>
            <person name="Brady C.L."/>
        </authorList>
    </citation>
    <scope>NUCLEOTIDE SEQUENCE [LARGE SCALE GENOMIC DNA]</scope>
    <source>
        <strain evidence="1 2">TW_WC1a.1</strain>
    </source>
</reference>
<organism evidence="1 2">
    <name type="scientific">Raoultella lignicola</name>
    <dbReference type="NCBI Taxonomy" id="3040939"/>
    <lineage>
        <taxon>Bacteria</taxon>
        <taxon>Pseudomonadati</taxon>
        <taxon>Pseudomonadota</taxon>
        <taxon>Gammaproteobacteria</taxon>
        <taxon>Enterobacterales</taxon>
        <taxon>Enterobacteriaceae</taxon>
        <taxon>Klebsiella/Raoultella group</taxon>
        <taxon>Raoultella</taxon>
    </lineage>
</organism>